<accession>A0ABN2DCC0</accession>
<dbReference type="Proteomes" id="UP001501470">
    <property type="component" value="Unassembled WGS sequence"/>
</dbReference>
<evidence type="ECO:0000256" key="1">
    <source>
        <dbReference type="SAM" id="Phobius"/>
    </source>
</evidence>
<organism evidence="2 3">
    <name type="scientific">Dactylosporangium maewongense</name>
    <dbReference type="NCBI Taxonomy" id="634393"/>
    <lineage>
        <taxon>Bacteria</taxon>
        <taxon>Bacillati</taxon>
        <taxon>Actinomycetota</taxon>
        <taxon>Actinomycetes</taxon>
        <taxon>Micromonosporales</taxon>
        <taxon>Micromonosporaceae</taxon>
        <taxon>Dactylosporangium</taxon>
    </lineage>
</organism>
<evidence type="ECO:0000313" key="3">
    <source>
        <dbReference type="Proteomes" id="UP001501470"/>
    </source>
</evidence>
<dbReference type="RefSeq" id="WP_344515202.1">
    <property type="nucleotide sequence ID" value="NZ_BAAAQD010000053.1"/>
</dbReference>
<keyword evidence="1" id="KW-0812">Transmembrane</keyword>
<evidence type="ECO:0000313" key="2">
    <source>
        <dbReference type="EMBL" id="GAA1574801.1"/>
    </source>
</evidence>
<dbReference type="Pfam" id="PF13196">
    <property type="entry name" value="DUF4012"/>
    <property type="match status" value="1"/>
</dbReference>
<keyword evidence="1" id="KW-1133">Transmembrane helix</keyword>
<reference evidence="2 3" key="1">
    <citation type="journal article" date="2019" name="Int. J. Syst. Evol. Microbiol.">
        <title>The Global Catalogue of Microorganisms (GCM) 10K type strain sequencing project: providing services to taxonomists for standard genome sequencing and annotation.</title>
        <authorList>
            <consortium name="The Broad Institute Genomics Platform"/>
            <consortium name="The Broad Institute Genome Sequencing Center for Infectious Disease"/>
            <person name="Wu L."/>
            <person name="Ma J."/>
        </authorList>
    </citation>
    <scope>NUCLEOTIDE SEQUENCE [LARGE SCALE GENOMIC DNA]</scope>
    <source>
        <strain evidence="2 3">JCM 15933</strain>
    </source>
</reference>
<sequence>MHGSSTEITGASAHLRSLLRTRRRKVVLAVAVVLLLLAGAGVRLMVVAESAAGHLRRAATLVGSLETALRAGDLAAARRTTADLRRQTAEARSDTSGLTWGMGRSAPMAGDDLTAVAAVARIVDDLATRVLPPMLDVAGGLQSTLAGRDGLAAVTGAAPRLAAADSLVRAAQARLAALDRGGLDGRVRAAVQRLDDALRRVAPLLAPAARAAKLLPAMLGATAPRTYLVLFQNLAEVRATGGMPGAFVVLRVDKGAITIERQGAAATDIREFAAPVLPLDADQEDLHTDRLGRFPADVNLTPDFPTAAALYREMYRLRSGQTVDGVLATDPVALAYLLQATGPVDVAGGPPLTAPTAVRRLLSEVYLTIADQKSQDAFFADAAKAVFDKLTGALTDTSKLVPALRKAADERRLLAWSAHPEEQAEIAATVFAGTLPADDGARPTVGVFLNDGTGAKLGYYLTREAELSAGECLEDGSRHLRLTVKLGSTAPTSGLPRSVLGLGLAGDYTVRTNVMVYMPTGGAPVDATQDGAPVDYGSGFELGRTVAVFTVDLKPGQSSTLALNLITGPLPSPSAAFTPRLVTTPGIAPWTLRLQSAPRCGK</sequence>
<feature type="transmembrane region" description="Helical" evidence="1">
    <location>
        <begin position="26"/>
        <end position="46"/>
    </location>
</feature>
<dbReference type="InterPro" id="IPR025101">
    <property type="entry name" value="DUF4012"/>
</dbReference>
<protein>
    <submittedName>
        <fullName evidence="2">DUF4012 domain-containing protein</fullName>
    </submittedName>
</protein>
<proteinExistence type="predicted"/>
<comment type="caution">
    <text evidence="2">The sequence shown here is derived from an EMBL/GenBank/DDBJ whole genome shotgun (WGS) entry which is preliminary data.</text>
</comment>
<name>A0ABN2DCC0_9ACTN</name>
<keyword evidence="3" id="KW-1185">Reference proteome</keyword>
<dbReference type="EMBL" id="BAAAQD010000053">
    <property type="protein sequence ID" value="GAA1574801.1"/>
    <property type="molecule type" value="Genomic_DNA"/>
</dbReference>
<gene>
    <name evidence="2" type="ORF">GCM10009827_115860</name>
</gene>
<keyword evidence="1" id="KW-0472">Membrane</keyword>